<organism evidence="2 3">
    <name type="scientific">Rubrobacter xylanophilus</name>
    <dbReference type="NCBI Taxonomy" id="49319"/>
    <lineage>
        <taxon>Bacteria</taxon>
        <taxon>Bacillati</taxon>
        <taxon>Actinomycetota</taxon>
        <taxon>Rubrobacteria</taxon>
        <taxon>Rubrobacterales</taxon>
        <taxon>Rubrobacteraceae</taxon>
        <taxon>Rubrobacter</taxon>
    </lineage>
</organism>
<keyword evidence="1" id="KW-1133">Transmembrane helix</keyword>
<dbReference type="Proteomes" id="UP000318065">
    <property type="component" value="Chromosome"/>
</dbReference>
<evidence type="ECO:0000313" key="3">
    <source>
        <dbReference type="Proteomes" id="UP000318065"/>
    </source>
</evidence>
<gene>
    <name evidence="2" type="ORF">RxyAA322_04680</name>
</gene>
<keyword evidence="3" id="KW-1185">Reference proteome</keyword>
<proteinExistence type="predicted"/>
<evidence type="ECO:0000256" key="1">
    <source>
        <dbReference type="SAM" id="Phobius"/>
    </source>
</evidence>
<protein>
    <submittedName>
        <fullName evidence="2">Uncharacterized protein</fullName>
    </submittedName>
</protein>
<evidence type="ECO:0000313" key="2">
    <source>
        <dbReference type="EMBL" id="BBL78614.1"/>
    </source>
</evidence>
<accession>A0A510HFA6</accession>
<dbReference type="EMBL" id="AP019791">
    <property type="protein sequence ID" value="BBL78614.1"/>
    <property type="molecule type" value="Genomic_DNA"/>
</dbReference>
<keyword evidence="1" id="KW-0472">Membrane</keyword>
<name>A0A510HFA6_9ACTN</name>
<reference evidence="2" key="1">
    <citation type="journal article" date="2019" name="Microbiol. Resour. Announc.">
        <title>Complete Genome Sequence of Rubrobacter xylanophilus Strain AA3-22, Isolated from Arima Onsen in Japan.</title>
        <authorList>
            <person name="Tomariguchi N."/>
            <person name="Miyazaki K."/>
        </authorList>
    </citation>
    <scope>NUCLEOTIDE SEQUENCE [LARGE SCALE GENOMIC DNA]</scope>
    <source>
        <strain evidence="2">AA3-22</strain>
    </source>
</reference>
<dbReference type="AlphaFoldDB" id="A0A510HFA6"/>
<feature type="transmembrane region" description="Helical" evidence="1">
    <location>
        <begin position="20"/>
        <end position="39"/>
    </location>
</feature>
<sequence length="487" mass="52787">MRMEKIKDLLSDETGMTMGLAIMVMVLIGAMGAGLLLFVQRDLESVVETNRGQRALELADAGVQLAKQQLNRDPYATHYDVDDFLELDLSPVCNIPLGARILDGVDLELFPRTGGDWSLEAGGITRRDLDGSPASDDSVTVTINWLSGSADPDDENESLCAAPENEPGSEFFRVVSTGEYNGAKRRVEAIYEISRIGVPEGFFALQDVTVSGTANLTNTSIFSMGDVSVKNNARILGTDLAYKSWAATPLSPLTSYPNPYNVKPRRILLLPNAAAGIGARGEISGGVPGRDYEHLAYPQPNPPDPNRMTFPFDPDAEPDLNALRQVALEQEAETGEQHYYESSGGLLTIGTDVEWPSNSNHRTVIYIKFTGETGSNKVKWNVDGNCTVNSLTGLITGDIRRGTIVVEGGDFEMQGNDAPFEGVVIVRGGTYTEGDYTGAGNSCLIGYANTSGNIEIRGNAAPTNLLPIATRPGFYRVELWSWRELYE</sequence>
<keyword evidence="1" id="KW-0812">Transmembrane</keyword>